<evidence type="ECO:0000313" key="1">
    <source>
        <dbReference type="EMBL" id="SIQ41028.1"/>
    </source>
</evidence>
<evidence type="ECO:0000313" key="2">
    <source>
        <dbReference type="Proteomes" id="UP000323956"/>
    </source>
</evidence>
<dbReference type="EMBL" id="FTMK01000007">
    <property type="protein sequence ID" value="SIQ41028.1"/>
    <property type="molecule type" value="Genomic_DNA"/>
</dbReference>
<dbReference type="InterPro" id="IPR029058">
    <property type="entry name" value="AB_hydrolase_fold"/>
</dbReference>
<reference evidence="1 2" key="1">
    <citation type="submission" date="2017-01" db="EMBL/GenBank/DDBJ databases">
        <authorList>
            <person name="Varghese N."/>
            <person name="Submissions S."/>
        </authorList>
    </citation>
    <scope>NUCLEOTIDE SEQUENCE [LARGE SCALE GENOMIC DNA]</scope>
    <source>
        <strain evidence="1 2">ATCC 700171</strain>
    </source>
</reference>
<gene>
    <name evidence="1" type="ORF">SAMN05421641_107129</name>
</gene>
<dbReference type="Proteomes" id="UP000323956">
    <property type="component" value="Unassembled WGS sequence"/>
</dbReference>
<dbReference type="AlphaFoldDB" id="A0A1N6SIT7"/>
<dbReference type="Gene3D" id="3.40.50.1820">
    <property type="entry name" value="alpha/beta hydrolase"/>
    <property type="match status" value="1"/>
</dbReference>
<evidence type="ECO:0008006" key="3">
    <source>
        <dbReference type="Google" id="ProtNLM"/>
    </source>
</evidence>
<dbReference type="OrthoDB" id="7775014at2"/>
<sequence length="278" mass="30667">MTFGGQPSGLAASGFGTGWCLGKGWDTIYVAQRAGTQYQDLPLDAFVAAVAPVISGRDVVCYGSSLGAYAALYYGGSIDARIIAAAPMLPAWPPLNRVKDAIPLRHLPLQDAPRSRHAPVLLYDPMMPDDKTMVESMVLPRYPDARAITVEFAGHTILQMLARSGLISQILVPLFLEDRIVEFDLDPRDNSIWHFRKGRHLMRDDPKRARQHLERSLEIEPSRHVIGNLLSLLLRLGDNLAAQRLVDRVRASDHPEMRIPPGNLERARAAGLDLGKLG</sequence>
<dbReference type="RefSeq" id="WP_149765292.1">
    <property type="nucleotide sequence ID" value="NZ_FTMK01000007.1"/>
</dbReference>
<accession>A0A1N6SIT7</accession>
<proteinExistence type="predicted"/>
<protein>
    <recommendedName>
        <fullName evidence="3">Tetratricopeptide repeat protein</fullName>
    </recommendedName>
</protein>
<dbReference type="SUPFAM" id="SSF53474">
    <property type="entry name" value="alpha/beta-Hydrolases"/>
    <property type="match status" value="1"/>
</dbReference>
<name>A0A1N6SIT7_9RHOB</name>
<organism evidence="1 2">
    <name type="scientific">Paracoccus thiocyanatus</name>
    <dbReference type="NCBI Taxonomy" id="34006"/>
    <lineage>
        <taxon>Bacteria</taxon>
        <taxon>Pseudomonadati</taxon>
        <taxon>Pseudomonadota</taxon>
        <taxon>Alphaproteobacteria</taxon>
        <taxon>Rhodobacterales</taxon>
        <taxon>Paracoccaceae</taxon>
        <taxon>Paracoccus</taxon>
    </lineage>
</organism>